<dbReference type="Pfam" id="PF00106">
    <property type="entry name" value="adh_short"/>
    <property type="match status" value="1"/>
</dbReference>
<dbReference type="eggNOG" id="COG0300">
    <property type="taxonomic scope" value="Bacteria"/>
</dbReference>
<dbReference type="EMBL" id="AGEG01000016">
    <property type="protein sequence ID" value="EHR36242.1"/>
    <property type="molecule type" value="Genomic_DNA"/>
</dbReference>
<accession>H3NKW4</accession>
<evidence type="ECO:0000313" key="4">
    <source>
        <dbReference type="Proteomes" id="UP000006190"/>
    </source>
</evidence>
<dbReference type="GO" id="GO:0016491">
    <property type="term" value="F:oxidoreductase activity"/>
    <property type="evidence" value="ECO:0007669"/>
    <property type="project" value="UniProtKB-KW"/>
</dbReference>
<dbReference type="InterPro" id="IPR036291">
    <property type="entry name" value="NAD(P)-bd_dom_sf"/>
</dbReference>
<reference evidence="3 4" key="1">
    <citation type="submission" date="2012-01" db="EMBL/GenBank/DDBJ databases">
        <title>The Genome Sequence of Facklamia languida CCUG 37842.</title>
        <authorList>
            <consortium name="The Broad Institute Genome Sequencing Platform"/>
            <person name="Earl A."/>
            <person name="Ward D."/>
            <person name="Feldgarden M."/>
            <person name="Gevers D."/>
            <person name="Huys G."/>
            <person name="Young S.K."/>
            <person name="Zeng Q."/>
            <person name="Gargeya S."/>
            <person name="Fitzgerald M."/>
            <person name="Haas B."/>
            <person name="Abouelleil A."/>
            <person name="Alvarado L."/>
            <person name="Arachchi H.M."/>
            <person name="Berlin A."/>
            <person name="Chapman S.B."/>
            <person name="Gearin G."/>
            <person name="Goldberg J."/>
            <person name="Griggs A."/>
            <person name="Gujja S."/>
            <person name="Hansen M."/>
            <person name="Heiman D."/>
            <person name="Howarth C."/>
            <person name="Larimer J."/>
            <person name="Lui A."/>
            <person name="MacDonald P.J.P."/>
            <person name="McCowen C."/>
            <person name="Montmayeur A."/>
            <person name="Murphy C."/>
            <person name="Neiman D."/>
            <person name="Pearson M."/>
            <person name="Priest M."/>
            <person name="Roberts A."/>
            <person name="Saif S."/>
            <person name="Shea T."/>
            <person name="Sisk P."/>
            <person name="Stolte C."/>
            <person name="Sykes S."/>
            <person name="Wortman J."/>
            <person name="Nusbaum C."/>
            <person name="Birren B."/>
        </authorList>
    </citation>
    <scope>NUCLEOTIDE SEQUENCE [LARGE SCALE GENOMIC DNA]</scope>
    <source>
        <strain evidence="3 4">CCUG 37842</strain>
    </source>
</reference>
<dbReference type="PRINTS" id="PR00081">
    <property type="entry name" value="GDHRDH"/>
</dbReference>
<keyword evidence="2" id="KW-0560">Oxidoreductase</keyword>
<name>H3NKW4_9LACT</name>
<dbReference type="PANTHER" id="PTHR42901">
    <property type="entry name" value="ALCOHOL DEHYDROGENASE"/>
    <property type="match status" value="1"/>
</dbReference>
<protein>
    <recommendedName>
        <fullName evidence="5">Oxidoreductase</fullName>
    </recommendedName>
</protein>
<evidence type="ECO:0000256" key="1">
    <source>
        <dbReference type="ARBA" id="ARBA00006484"/>
    </source>
</evidence>
<dbReference type="STRING" id="883113.HMPREF9708_01503"/>
<evidence type="ECO:0000313" key="3">
    <source>
        <dbReference type="EMBL" id="EHR36242.1"/>
    </source>
</evidence>
<evidence type="ECO:0000256" key="2">
    <source>
        <dbReference type="ARBA" id="ARBA00023002"/>
    </source>
</evidence>
<dbReference type="PANTHER" id="PTHR42901:SF1">
    <property type="entry name" value="ALCOHOL DEHYDROGENASE"/>
    <property type="match status" value="1"/>
</dbReference>
<organism evidence="3 4">
    <name type="scientific">Facklamia languida CCUG 37842</name>
    <dbReference type="NCBI Taxonomy" id="883113"/>
    <lineage>
        <taxon>Bacteria</taxon>
        <taxon>Bacillati</taxon>
        <taxon>Bacillota</taxon>
        <taxon>Bacilli</taxon>
        <taxon>Lactobacillales</taxon>
        <taxon>Aerococcaceae</taxon>
        <taxon>Facklamia</taxon>
    </lineage>
</organism>
<dbReference type="CDD" id="cd05233">
    <property type="entry name" value="SDR_c"/>
    <property type="match status" value="1"/>
</dbReference>
<keyword evidence="4" id="KW-1185">Reference proteome</keyword>
<dbReference type="AlphaFoldDB" id="H3NKW4"/>
<comment type="caution">
    <text evidence="3">The sequence shown here is derived from an EMBL/GenBank/DDBJ whole genome shotgun (WGS) entry which is preliminary data.</text>
</comment>
<dbReference type="OrthoDB" id="9775296at2"/>
<dbReference type="Gene3D" id="3.40.50.720">
    <property type="entry name" value="NAD(P)-binding Rossmann-like Domain"/>
    <property type="match status" value="1"/>
</dbReference>
<dbReference type="SUPFAM" id="SSF51735">
    <property type="entry name" value="NAD(P)-binding Rossmann-fold domains"/>
    <property type="match status" value="1"/>
</dbReference>
<dbReference type="HOGENOM" id="CLU_010194_2_1_9"/>
<gene>
    <name evidence="3" type="ORF">HMPREF9708_01503</name>
</gene>
<dbReference type="Proteomes" id="UP000006190">
    <property type="component" value="Unassembled WGS sequence"/>
</dbReference>
<sequence>MKTNYVLITGASAGIGLALAHQFAKQKYSLILVARRQDRLQALKEELEAHYQIDVVIQVFDLGQTDQLDAFYDRLRDYSIQYWINNAGFSVSKDLLDLSSQELQAMIAVNDTALALLSNRYASDYKDVAGAQLVNVSSVVGYALSEGSPFYSATKFFVSAFTEGLDHYLQSKGHALRAKVIAPAATATEFTQVARGLKESVNHDEIYDRYHTAEEMAGFIIELIHSDKTVGRVNMQTFEFQLLNPQLPDLY</sequence>
<dbReference type="RefSeq" id="WP_006309736.1">
    <property type="nucleotide sequence ID" value="NZ_JH601133.1"/>
</dbReference>
<dbReference type="InterPro" id="IPR002347">
    <property type="entry name" value="SDR_fam"/>
</dbReference>
<dbReference type="PATRIC" id="fig|883113.3.peg.1504"/>
<comment type="similarity">
    <text evidence="1">Belongs to the short-chain dehydrogenases/reductases (SDR) family.</text>
</comment>
<evidence type="ECO:0008006" key="5">
    <source>
        <dbReference type="Google" id="ProtNLM"/>
    </source>
</evidence>
<proteinExistence type="inferred from homology"/>